<feature type="domain" description="Class II aldolase/adducin N-terminal" evidence="2">
    <location>
        <begin position="22"/>
        <end position="202"/>
    </location>
</feature>
<evidence type="ECO:0000256" key="1">
    <source>
        <dbReference type="ARBA" id="ARBA00037961"/>
    </source>
</evidence>
<comment type="similarity">
    <text evidence="1">Belongs to the aldolase class II family.</text>
</comment>
<dbReference type="Pfam" id="PF00596">
    <property type="entry name" value="Aldolase_II"/>
    <property type="match status" value="1"/>
</dbReference>
<evidence type="ECO:0000313" key="4">
    <source>
        <dbReference type="Proteomes" id="UP001500021"/>
    </source>
</evidence>
<dbReference type="EMBL" id="BAAAFA010000001">
    <property type="protein sequence ID" value="GAA0810039.1"/>
    <property type="molecule type" value="Genomic_DNA"/>
</dbReference>
<dbReference type="PANTHER" id="PTHR10672:SF3">
    <property type="entry name" value="PROTEIN HU-LI TAI SHAO"/>
    <property type="match status" value="1"/>
</dbReference>
<keyword evidence="4" id="KW-1185">Reference proteome</keyword>
<dbReference type="Gene3D" id="3.40.225.10">
    <property type="entry name" value="Class II aldolase/adducin N-terminal domain"/>
    <property type="match status" value="1"/>
</dbReference>
<comment type="caution">
    <text evidence="3">The sequence shown here is derived from an EMBL/GenBank/DDBJ whole genome shotgun (WGS) entry which is preliminary data.</text>
</comment>
<dbReference type="NCBIfam" id="NF005451">
    <property type="entry name" value="PRK07044.1"/>
    <property type="match status" value="1"/>
</dbReference>
<dbReference type="InterPro" id="IPR001303">
    <property type="entry name" value="Aldolase_II/adducin_N"/>
</dbReference>
<reference evidence="4" key="1">
    <citation type="journal article" date="2019" name="Int. J. Syst. Evol. Microbiol.">
        <title>The Global Catalogue of Microorganisms (GCM) 10K type strain sequencing project: providing services to taxonomists for standard genome sequencing and annotation.</title>
        <authorList>
            <consortium name="The Broad Institute Genomics Platform"/>
            <consortium name="The Broad Institute Genome Sequencing Center for Infectious Disease"/>
            <person name="Wu L."/>
            <person name="Ma J."/>
        </authorList>
    </citation>
    <scope>NUCLEOTIDE SEQUENCE [LARGE SCALE GENOMIC DNA]</scope>
    <source>
        <strain evidence="4">JCM 15608</strain>
    </source>
</reference>
<dbReference type="RefSeq" id="WP_343813484.1">
    <property type="nucleotide sequence ID" value="NZ_BAAAFA010000001.1"/>
</dbReference>
<dbReference type="SMART" id="SM01007">
    <property type="entry name" value="Aldolase_II"/>
    <property type="match status" value="1"/>
</dbReference>
<dbReference type="InterPro" id="IPR036409">
    <property type="entry name" value="Aldolase_II/adducin_N_sf"/>
</dbReference>
<protein>
    <submittedName>
        <fullName evidence="3">Class II aldolase/adducin family protein</fullName>
    </submittedName>
</protein>
<gene>
    <name evidence="3" type="ORF">GCM10009111_00330</name>
</gene>
<sequence>MHDLPIVNLKNNVSEQEWQLRVDLAACYRLLQMHGWDDLIHTHISVRIPNTEHVLINAFGMAFEEITASNLVKIDMAGNVIDKDSPFTINPAGFTIHSAVHEVRHDDICALHVHTNETIAVASLAEGLLPLSQYSMFALASMSYHDYEGLAVNDDERLRLQQDLGDKNFMLLRNHGALTMGKTIGDAFMHMYDLTRACQVQLQVMATGMKPIYAPQSIIDGIKAQANIVHSGETGGQKAWPAMVRRVYRNDPNFAT</sequence>
<dbReference type="SUPFAM" id="SSF53639">
    <property type="entry name" value="AraD/HMP-PK domain-like"/>
    <property type="match status" value="1"/>
</dbReference>
<organism evidence="3 4">
    <name type="scientific">Colwellia asteriadis</name>
    <dbReference type="NCBI Taxonomy" id="517723"/>
    <lineage>
        <taxon>Bacteria</taxon>
        <taxon>Pseudomonadati</taxon>
        <taxon>Pseudomonadota</taxon>
        <taxon>Gammaproteobacteria</taxon>
        <taxon>Alteromonadales</taxon>
        <taxon>Colwelliaceae</taxon>
        <taxon>Colwellia</taxon>
    </lineage>
</organism>
<dbReference type="InterPro" id="IPR051017">
    <property type="entry name" value="Aldolase-II_Adducin_sf"/>
</dbReference>
<proteinExistence type="inferred from homology"/>
<accession>A0ABP3WEM1</accession>
<dbReference type="PANTHER" id="PTHR10672">
    <property type="entry name" value="ADDUCIN"/>
    <property type="match status" value="1"/>
</dbReference>
<evidence type="ECO:0000259" key="2">
    <source>
        <dbReference type="SMART" id="SM01007"/>
    </source>
</evidence>
<evidence type="ECO:0000313" key="3">
    <source>
        <dbReference type="EMBL" id="GAA0810039.1"/>
    </source>
</evidence>
<name>A0ABP3WEM1_9GAMM</name>
<dbReference type="Proteomes" id="UP001500021">
    <property type="component" value="Unassembled WGS sequence"/>
</dbReference>